<evidence type="ECO:0000259" key="1">
    <source>
        <dbReference type="Pfam" id="PF00534"/>
    </source>
</evidence>
<accession>A0A7C9IM78</accession>
<name>A0A7C9IM78_9BACT</name>
<gene>
    <name evidence="3" type="ORF">GTA51_04100</name>
</gene>
<keyword evidence="4" id="KW-1185">Reference proteome</keyword>
<organism evidence="3 4">
    <name type="scientific">Solidesulfovibrio aerotolerans</name>
    <dbReference type="NCBI Taxonomy" id="295255"/>
    <lineage>
        <taxon>Bacteria</taxon>
        <taxon>Pseudomonadati</taxon>
        <taxon>Thermodesulfobacteriota</taxon>
        <taxon>Desulfovibrionia</taxon>
        <taxon>Desulfovibrionales</taxon>
        <taxon>Desulfovibrionaceae</taxon>
        <taxon>Solidesulfovibrio</taxon>
    </lineage>
</organism>
<dbReference type="PANTHER" id="PTHR45947:SF3">
    <property type="entry name" value="SULFOQUINOVOSYL TRANSFERASE SQD2"/>
    <property type="match status" value="1"/>
</dbReference>
<dbReference type="InterPro" id="IPR050194">
    <property type="entry name" value="Glycosyltransferase_grp1"/>
</dbReference>
<dbReference type="RefSeq" id="WP_160958920.1">
    <property type="nucleotide sequence ID" value="NZ_WVUD01000004.1"/>
</dbReference>
<dbReference type="Pfam" id="PF13439">
    <property type="entry name" value="Glyco_transf_4"/>
    <property type="match status" value="1"/>
</dbReference>
<keyword evidence="3" id="KW-0808">Transferase</keyword>
<dbReference type="InterPro" id="IPR028098">
    <property type="entry name" value="Glyco_trans_4-like_N"/>
</dbReference>
<dbReference type="InterPro" id="IPR001296">
    <property type="entry name" value="Glyco_trans_1"/>
</dbReference>
<evidence type="ECO:0000313" key="3">
    <source>
        <dbReference type="EMBL" id="MYL82319.1"/>
    </source>
</evidence>
<feature type="domain" description="Glycosyl transferase family 1" evidence="1">
    <location>
        <begin position="207"/>
        <end position="357"/>
    </location>
</feature>
<dbReference type="Gene3D" id="3.40.50.2000">
    <property type="entry name" value="Glycogen Phosphorylase B"/>
    <property type="match status" value="2"/>
</dbReference>
<dbReference type="EMBL" id="WVUD01000004">
    <property type="protein sequence ID" value="MYL82319.1"/>
    <property type="molecule type" value="Genomic_DNA"/>
</dbReference>
<dbReference type="Proteomes" id="UP000482487">
    <property type="component" value="Unassembled WGS sequence"/>
</dbReference>
<proteinExistence type="predicted"/>
<dbReference type="AlphaFoldDB" id="A0A7C9IM78"/>
<reference evidence="3 4" key="1">
    <citation type="submission" date="2020-01" db="EMBL/GenBank/DDBJ databases">
        <title>Genome sequence of Desulfovibrio aerotolerans DSM 16695(T).</title>
        <authorList>
            <person name="Karnachuk O."/>
            <person name="Avakyan M."/>
            <person name="Mardanov A."/>
            <person name="Kadnikov V."/>
            <person name="Ravin N."/>
        </authorList>
    </citation>
    <scope>NUCLEOTIDE SEQUENCE [LARGE SCALE GENOMIC DNA]</scope>
    <source>
        <strain evidence="3 4">DSM 16695</strain>
    </source>
</reference>
<dbReference type="GO" id="GO:0016758">
    <property type="term" value="F:hexosyltransferase activity"/>
    <property type="evidence" value="ECO:0007669"/>
    <property type="project" value="TreeGrafter"/>
</dbReference>
<dbReference type="PANTHER" id="PTHR45947">
    <property type="entry name" value="SULFOQUINOVOSYL TRANSFERASE SQD2"/>
    <property type="match status" value="1"/>
</dbReference>
<sequence>MGQTDCKHDLIAVTGTRGFPATWGGVERQCEELYARLAAMGFNILVYARSDYVGRDVTSHRGVRLKVLPAPRSTHFEALVHTLLSVLHMAFVSRPRVVHFYSQGPCLLLPLVRLLLPRATIFFTCGGLDWQRRKWSRPASLVLRLGEWFSARLTDVRIMVSRELARSYGERFHCRCEVIHNGVAVPVPPTTAALAATLAGLGLTPGRYILSVGRLTPEKRVEDMVAAVLQMHSPARLVVVGDEASGGGYLERLRQAADGRPEVAFVGYRFAEELAALFAGALVFVTASELEGLPLTLLEAMASRIPCLASDIAPHREVLGQDYPWFFPVGDTTALAALLETALASPQQRAGLGEALQQRVAESFSWDKTAAAVAALYARSLGCTDSGQIPPVDCP</sequence>
<dbReference type="Pfam" id="PF00534">
    <property type="entry name" value="Glycos_transf_1"/>
    <property type="match status" value="1"/>
</dbReference>
<dbReference type="OrthoDB" id="5490278at2"/>
<dbReference type="SUPFAM" id="SSF53756">
    <property type="entry name" value="UDP-Glycosyltransferase/glycogen phosphorylase"/>
    <property type="match status" value="1"/>
</dbReference>
<protein>
    <submittedName>
        <fullName evidence="3">Glycosyltransferase</fullName>
    </submittedName>
</protein>
<dbReference type="CDD" id="cd03801">
    <property type="entry name" value="GT4_PimA-like"/>
    <property type="match status" value="1"/>
</dbReference>
<evidence type="ECO:0000259" key="2">
    <source>
        <dbReference type="Pfam" id="PF13439"/>
    </source>
</evidence>
<feature type="domain" description="Glycosyltransferase subfamily 4-like N-terminal" evidence="2">
    <location>
        <begin position="23"/>
        <end position="183"/>
    </location>
</feature>
<evidence type="ECO:0000313" key="4">
    <source>
        <dbReference type="Proteomes" id="UP000482487"/>
    </source>
</evidence>
<comment type="caution">
    <text evidence="3">The sequence shown here is derived from an EMBL/GenBank/DDBJ whole genome shotgun (WGS) entry which is preliminary data.</text>
</comment>